<name>A0A6N6JFB0_9RHOB</name>
<dbReference type="EMBL" id="BLJE01000001">
    <property type="protein sequence ID" value="GFE63902.1"/>
    <property type="molecule type" value="Genomic_DNA"/>
</dbReference>
<evidence type="ECO:0000313" key="2">
    <source>
        <dbReference type="Proteomes" id="UP000436822"/>
    </source>
</evidence>
<accession>A0A6N6JFB0</accession>
<sequence>MRALEEFDAQGWIKFSHDPMVANWVRHAAPIAEELVRDQVKKQALRCGGTWCVGVNLLPNDPDGQLGGGPALKGRAMDFIKHKYGHVAPLDRAQISVIYPGYPRSSDTESAAAFVFRQKRDAAHVDGLLPVGPNRRRQLMEPHAFVLGIPLNFSRESPMVVWEGSHHIIASAFRAAFDGIPPSAWADHDITEIYHAARRSCFEQCTRRSVIARPGEAYVVHRCTLHGVAPWGDTASEAGACRSIAYFRPELADIAVWPN</sequence>
<dbReference type="SUPFAM" id="SSF51197">
    <property type="entry name" value="Clavaminate synthase-like"/>
    <property type="match status" value="1"/>
</dbReference>
<keyword evidence="2" id="KW-1185">Reference proteome</keyword>
<dbReference type="Proteomes" id="UP000436822">
    <property type="component" value="Unassembled WGS sequence"/>
</dbReference>
<proteinExistence type="predicted"/>
<evidence type="ECO:0008006" key="3">
    <source>
        <dbReference type="Google" id="ProtNLM"/>
    </source>
</evidence>
<gene>
    <name evidence="1" type="ORF">KIN_09760</name>
</gene>
<comment type="caution">
    <text evidence="1">The sequence shown here is derived from an EMBL/GenBank/DDBJ whole genome shotgun (WGS) entry which is preliminary data.</text>
</comment>
<protein>
    <recommendedName>
        <fullName evidence="3">Phytanoyl-CoA dioxygenase (PhyH)</fullName>
    </recommendedName>
</protein>
<dbReference type="AlphaFoldDB" id="A0A6N6JFB0"/>
<organism evidence="1 2">
    <name type="scientific">Litoreibacter roseus</name>
    <dbReference type="NCBI Taxonomy" id="2601869"/>
    <lineage>
        <taxon>Bacteria</taxon>
        <taxon>Pseudomonadati</taxon>
        <taxon>Pseudomonadota</taxon>
        <taxon>Alphaproteobacteria</taxon>
        <taxon>Rhodobacterales</taxon>
        <taxon>Roseobacteraceae</taxon>
        <taxon>Litoreibacter</taxon>
    </lineage>
</organism>
<reference evidence="1 2" key="1">
    <citation type="submission" date="2019-12" db="EMBL/GenBank/DDBJ databases">
        <title>Litoreibacter badius sp. nov., a novel bacteriochlorophyll a-containing bacterium in the genus Litoreibacter.</title>
        <authorList>
            <person name="Kanamuro M."/>
            <person name="Takabe Y."/>
            <person name="Mori K."/>
            <person name="Takaichi S."/>
            <person name="Hanada S."/>
        </authorList>
    </citation>
    <scope>NUCLEOTIDE SEQUENCE [LARGE SCALE GENOMIC DNA]</scope>
    <source>
        <strain evidence="1 2">K6</strain>
    </source>
</reference>
<dbReference type="RefSeq" id="WP_243144814.1">
    <property type="nucleotide sequence ID" value="NZ_BLJE01000001.1"/>
</dbReference>
<evidence type="ECO:0000313" key="1">
    <source>
        <dbReference type="EMBL" id="GFE63902.1"/>
    </source>
</evidence>